<comment type="caution">
    <text evidence="2">The sequence shown here is derived from an EMBL/GenBank/DDBJ whole genome shotgun (WGS) entry which is preliminary data.</text>
</comment>
<dbReference type="PANTHER" id="PTHR33608:SF7">
    <property type="entry name" value="DUF58 DOMAIN-CONTAINING PROTEIN"/>
    <property type="match status" value="1"/>
</dbReference>
<feature type="domain" description="DUF58" evidence="1">
    <location>
        <begin position="49"/>
        <end position="242"/>
    </location>
</feature>
<protein>
    <submittedName>
        <fullName evidence="2">Uncharacterized protein (DUF58 family)</fullName>
    </submittedName>
</protein>
<accession>A0A840VIZ2</accession>
<dbReference type="Proteomes" id="UP000557717">
    <property type="component" value="Unassembled WGS sequence"/>
</dbReference>
<dbReference type="Gene3D" id="3.40.50.410">
    <property type="entry name" value="von Willebrand factor, type A domain"/>
    <property type="match status" value="1"/>
</dbReference>
<organism evidence="2 3">
    <name type="scientific">Haloferula luteola</name>
    <dbReference type="NCBI Taxonomy" id="595692"/>
    <lineage>
        <taxon>Bacteria</taxon>
        <taxon>Pseudomonadati</taxon>
        <taxon>Verrucomicrobiota</taxon>
        <taxon>Verrucomicrobiia</taxon>
        <taxon>Verrucomicrobiales</taxon>
        <taxon>Verrucomicrobiaceae</taxon>
        <taxon>Haloferula</taxon>
    </lineage>
</organism>
<gene>
    <name evidence="2" type="ORF">HNR46_002919</name>
</gene>
<dbReference type="CDD" id="cd00198">
    <property type="entry name" value="vWFA"/>
    <property type="match status" value="1"/>
</dbReference>
<evidence type="ECO:0000259" key="1">
    <source>
        <dbReference type="Pfam" id="PF01882"/>
    </source>
</evidence>
<dbReference type="PANTHER" id="PTHR33608">
    <property type="entry name" value="BLL2464 PROTEIN"/>
    <property type="match status" value="1"/>
</dbReference>
<evidence type="ECO:0000313" key="3">
    <source>
        <dbReference type="Proteomes" id="UP000557717"/>
    </source>
</evidence>
<dbReference type="Pfam" id="PF01882">
    <property type="entry name" value="DUF58"/>
    <property type="match status" value="1"/>
</dbReference>
<evidence type="ECO:0000313" key="2">
    <source>
        <dbReference type="EMBL" id="MBB5352671.1"/>
    </source>
</evidence>
<dbReference type="SUPFAM" id="SSF53300">
    <property type="entry name" value="vWA-like"/>
    <property type="match status" value="1"/>
</dbReference>
<proteinExistence type="predicted"/>
<dbReference type="EMBL" id="JACHFD010000014">
    <property type="protein sequence ID" value="MBB5352671.1"/>
    <property type="molecule type" value="Genomic_DNA"/>
</dbReference>
<dbReference type="InterPro" id="IPR002881">
    <property type="entry name" value="DUF58"/>
</dbReference>
<dbReference type="InterPro" id="IPR036465">
    <property type="entry name" value="vWFA_dom_sf"/>
</dbReference>
<keyword evidence="3" id="KW-1185">Reference proteome</keyword>
<reference evidence="2 3" key="1">
    <citation type="submission" date="2020-08" db="EMBL/GenBank/DDBJ databases">
        <title>Genomic Encyclopedia of Type Strains, Phase IV (KMG-IV): sequencing the most valuable type-strain genomes for metagenomic binning, comparative biology and taxonomic classification.</title>
        <authorList>
            <person name="Goeker M."/>
        </authorList>
    </citation>
    <scope>NUCLEOTIDE SEQUENCE [LARGE SCALE GENOMIC DNA]</scope>
    <source>
        <strain evidence="2 3">YC6886</strain>
    </source>
</reference>
<name>A0A840VIZ2_9BACT</name>
<dbReference type="AlphaFoldDB" id="A0A840VIZ2"/>
<sequence length="299" mass="33557">MSPPRYEFLDADMLSRLGSLPVESRTAMVGNVAGRHASPHRGSSVEFAEYRKYVPGDDIRRLDWKAYARSDRYYIKEFEADTNLRAYFVVDGSGSMLFAGKGEAKVAYARRIAASLSYLLVNQGDAAGVSICTEKLHLEVPPSRRPAHLQRIFDTLADLEPGGETGLVGALHQIAEKINQRAFVVILSDLFTDPAALSEALQHLRYRKHDISVFHLMDPQELHFDFERPHRFVDLEDGTALVAEPSLIAEEYQAALSEFMLSVRAKCHDATADYQLVSTDTPLEPLLREFLIHRIPKGK</sequence>